<dbReference type="EMBL" id="JXTB01000103">
    <property type="protein sequence ID" value="PON63540.1"/>
    <property type="molecule type" value="Genomic_DNA"/>
</dbReference>
<dbReference type="PANTHER" id="PTHR32448">
    <property type="entry name" value="OS08G0158400 PROTEIN"/>
    <property type="match status" value="1"/>
</dbReference>
<feature type="non-terminal residue" evidence="1">
    <location>
        <position position="92"/>
    </location>
</feature>
<keyword evidence="2" id="KW-1185">Reference proteome</keyword>
<dbReference type="Proteomes" id="UP000237105">
    <property type="component" value="Unassembled WGS sequence"/>
</dbReference>
<reference evidence="2" key="1">
    <citation type="submission" date="2016-06" db="EMBL/GenBank/DDBJ databases">
        <title>Parallel loss of symbiosis genes in relatives of nitrogen-fixing non-legume Parasponia.</title>
        <authorList>
            <person name="Van Velzen R."/>
            <person name="Holmer R."/>
            <person name="Bu F."/>
            <person name="Rutten L."/>
            <person name="Van Zeijl A."/>
            <person name="Liu W."/>
            <person name="Santuari L."/>
            <person name="Cao Q."/>
            <person name="Sharma T."/>
            <person name="Shen D."/>
            <person name="Roswanjaya Y."/>
            <person name="Wardhani T."/>
            <person name="Kalhor M.S."/>
            <person name="Jansen J."/>
            <person name="Van den Hoogen J."/>
            <person name="Gungor B."/>
            <person name="Hartog M."/>
            <person name="Hontelez J."/>
            <person name="Verver J."/>
            <person name="Yang W.-C."/>
            <person name="Schijlen E."/>
            <person name="Repin R."/>
            <person name="Schilthuizen M."/>
            <person name="Schranz E."/>
            <person name="Heidstra R."/>
            <person name="Miyata K."/>
            <person name="Fedorova E."/>
            <person name="Kohlen W."/>
            <person name="Bisseling T."/>
            <person name="Smit S."/>
            <person name="Geurts R."/>
        </authorList>
    </citation>
    <scope>NUCLEOTIDE SEQUENCE [LARGE SCALE GENOMIC DNA]</scope>
    <source>
        <strain evidence="2">cv. WU1-14</strain>
    </source>
</reference>
<evidence type="ECO:0000313" key="1">
    <source>
        <dbReference type="EMBL" id="PON63540.1"/>
    </source>
</evidence>
<evidence type="ECO:0000313" key="2">
    <source>
        <dbReference type="Proteomes" id="UP000237105"/>
    </source>
</evidence>
<protein>
    <submittedName>
        <fullName evidence="1">Uncharacterized protein</fullName>
    </submittedName>
</protein>
<dbReference type="OrthoDB" id="407275at2759"/>
<name>A0A2P5CR54_PARAD</name>
<comment type="caution">
    <text evidence="1">The sequence shown here is derived from an EMBL/GenBank/DDBJ whole genome shotgun (WGS) entry which is preliminary data.</text>
</comment>
<dbReference type="Gene3D" id="3.40.462.20">
    <property type="match status" value="1"/>
</dbReference>
<gene>
    <name evidence="1" type="ORF">PanWU01x14_130140</name>
</gene>
<accession>A0A2P5CR54</accession>
<proteinExistence type="predicted"/>
<dbReference type="InterPro" id="IPR016169">
    <property type="entry name" value="FAD-bd_PCMH_sub2"/>
</dbReference>
<sequence>MGIIYAWKIDLIKLPPTITALVVFKQGTINQLAKLVAKWQAVAPNLKDDFYLPCFVGVGLPEASSIGMSATFKGLYLEPNTNALSPSRFSRV</sequence>
<dbReference type="STRING" id="3476.A0A2P5CR54"/>
<dbReference type="AlphaFoldDB" id="A0A2P5CR54"/>
<dbReference type="Gene3D" id="3.30.465.10">
    <property type="match status" value="1"/>
</dbReference>
<organism evidence="1 2">
    <name type="scientific">Parasponia andersonii</name>
    <name type="common">Sponia andersonii</name>
    <dbReference type="NCBI Taxonomy" id="3476"/>
    <lineage>
        <taxon>Eukaryota</taxon>
        <taxon>Viridiplantae</taxon>
        <taxon>Streptophyta</taxon>
        <taxon>Embryophyta</taxon>
        <taxon>Tracheophyta</taxon>
        <taxon>Spermatophyta</taxon>
        <taxon>Magnoliopsida</taxon>
        <taxon>eudicotyledons</taxon>
        <taxon>Gunneridae</taxon>
        <taxon>Pentapetalae</taxon>
        <taxon>rosids</taxon>
        <taxon>fabids</taxon>
        <taxon>Rosales</taxon>
        <taxon>Cannabaceae</taxon>
        <taxon>Parasponia</taxon>
    </lineage>
</organism>